<accession>A0A2U8ULB9</accession>
<evidence type="ECO:0000313" key="2">
    <source>
        <dbReference type="EMBL" id="AWN04281.1"/>
    </source>
</evidence>
<dbReference type="EMBL" id="MH153810">
    <property type="protein sequence ID" value="AWN04281.1"/>
    <property type="molecule type" value="Genomic_DNA"/>
</dbReference>
<protein>
    <submittedName>
        <fullName evidence="2">Uncharacterized protein</fullName>
    </submittedName>
</protein>
<organism evidence="2 3">
    <name type="scientific">Gordonia phage Sour</name>
    <dbReference type="NCBI Taxonomy" id="2182349"/>
    <lineage>
        <taxon>Viruses</taxon>
        <taxon>Duplodnaviria</taxon>
        <taxon>Heunggongvirae</taxon>
        <taxon>Uroviricota</taxon>
        <taxon>Caudoviricetes</taxon>
        <taxon>Sourvirus</taxon>
        <taxon>Sourvirus sour</taxon>
    </lineage>
</organism>
<dbReference type="KEGG" id="vg:40102471"/>
<name>A0A2U8ULB9_9CAUD</name>
<dbReference type="Proteomes" id="UP000246591">
    <property type="component" value="Segment"/>
</dbReference>
<evidence type="ECO:0000313" key="3">
    <source>
        <dbReference type="Proteomes" id="UP000246591"/>
    </source>
</evidence>
<gene>
    <name evidence="2" type="primary">5</name>
    <name evidence="2" type="ORF">PBI_SOUR_5</name>
</gene>
<evidence type="ECO:0000256" key="1">
    <source>
        <dbReference type="SAM" id="MobiDB-lite"/>
    </source>
</evidence>
<proteinExistence type="predicted"/>
<dbReference type="RefSeq" id="YP_009625576.1">
    <property type="nucleotide sequence ID" value="NC_042132.1"/>
</dbReference>
<sequence length="56" mass="6593">MITTCPAGHRDWKERVKRDGTITRRCAECDRIRSREYQRARRAGGDARRSEDASRE</sequence>
<feature type="region of interest" description="Disordered" evidence="1">
    <location>
        <begin position="37"/>
        <end position="56"/>
    </location>
</feature>
<reference evidence="3" key="1">
    <citation type="submission" date="2018-03" db="EMBL/GenBank/DDBJ databases">
        <authorList>
            <person name="Keele B.F."/>
        </authorList>
    </citation>
    <scope>NUCLEOTIDE SEQUENCE [LARGE SCALE GENOMIC DNA]</scope>
</reference>
<dbReference type="GeneID" id="40102471"/>
<keyword evidence="3" id="KW-1185">Reference proteome</keyword>